<dbReference type="InterPro" id="IPR012429">
    <property type="entry name" value="HGSNAT_cat"/>
</dbReference>
<feature type="transmembrane region" description="Helical" evidence="1">
    <location>
        <begin position="12"/>
        <end position="32"/>
    </location>
</feature>
<gene>
    <name evidence="3" type="ORF">AN618_23430</name>
</gene>
<feature type="transmembrane region" description="Helical" evidence="1">
    <location>
        <begin position="95"/>
        <end position="113"/>
    </location>
</feature>
<dbReference type="EMBL" id="LOED01000052">
    <property type="protein sequence ID" value="KXG74320.1"/>
    <property type="molecule type" value="Genomic_DNA"/>
</dbReference>
<evidence type="ECO:0000313" key="3">
    <source>
        <dbReference type="EMBL" id="KXG74320.1"/>
    </source>
</evidence>
<keyword evidence="1" id="KW-0812">Transmembrane</keyword>
<feature type="transmembrane region" description="Helical" evidence="1">
    <location>
        <begin position="160"/>
        <end position="181"/>
    </location>
</feature>
<dbReference type="InParanoid" id="A0A140L195"/>
<feature type="transmembrane region" description="Helical" evidence="1">
    <location>
        <begin position="120"/>
        <end position="140"/>
    </location>
</feature>
<dbReference type="Proteomes" id="UP000070427">
    <property type="component" value="Unassembled WGS sequence"/>
</dbReference>
<keyword evidence="1" id="KW-1133">Transmembrane helix</keyword>
<evidence type="ECO:0000313" key="4">
    <source>
        <dbReference type="Proteomes" id="UP000070427"/>
    </source>
</evidence>
<protein>
    <recommendedName>
        <fullName evidence="2">Heparan-alpha-glucosaminide N-acetyltransferase catalytic domain-containing protein</fullName>
    </recommendedName>
</protein>
<organism evidence="3 4">
    <name type="scientific">Fervidicola ferrireducens</name>
    <dbReference type="NCBI Taxonomy" id="520764"/>
    <lineage>
        <taxon>Bacteria</taxon>
        <taxon>Bacillati</taxon>
        <taxon>Bacillota</taxon>
        <taxon>Clostridia</taxon>
        <taxon>Thermosediminibacterales</taxon>
        <taxon>Thermosediminibacteraceae</taxon>
        <taxon>Fervidicola</taxon>
    </lineage>
</organism>
<dbReference type="PATRIC" id="fig|520764.3.peg.2527"/>
<sequence length="227" mass="25946">MKQRIEELDLFRGIAVILMVMFHGVFDLSYYFGLDIDYSGGLWYYEGKLSALMFIWIAGISSYFSRNPRQRGIKLFLFGMAITAATYLLDSTNYIRFGILHFLGTSYLLSPCFKKIDSFALVLLALAVLAAGTYFDSLTTQNPYLFPLGITTPYFSSLDYYPLIPYFGVFLLGMAFGRGFYAKGYRIFGELRENFLSLLGRHSLIIYLIHQPVLLLFLFIARKSGIL</sequence>
<keyword evidence="1" id="KW-0472">Membrane</keyword>
<name>A0A140L195_9FIRM</name>
<feature type="transmembrane region" description="Helical" evidence="1">
    <location>
        <begin position="202"/>
        <end position="221"/>
    </location>
</feature>
<proteinExistence type="predicted"/>
<dbReference type="RefSeq" id="WP_066355390.1">
    <property type="nucleotide sequence ID" value="NZ_LOED01000052.1"/>
</dbReference>
<dbReference type="AlphaFoldDB" id="A0A140L195"/>
<feature type="transmembrane region" description="Helical" evidence="1">
    <location>
        <begin position="72"/>
        <end position="89"/>
    </location>
</feature>
<keyword evidence="4" id="KW-1185">Reference proteome</keyword>
<dbReference type="STRING" id="520764.AN618_23430"/>
<feature type="domain" description="Heparan-alpha-glucosaminide N-acetyltransferase catalytic" evidence="2">
    <location>
        <begin position="4"/>
        <end position="212"/>
    </location>
</feature>
<comment type="caution">
    <text evidence="3">The sequence shown here is derived from an EMBL/GenBank/DDBJ whole genome shotgun (WGS) entry which is preliminary data.</text>
</comment>
<evidence type="ECO:0000259" key="2">
    <source>
        <dbReference type="Pfam" id="PF07786"/>
    </source>
</evidence>
<accession>A0A140L195</accession>
<evidence type="ECO:0000256" key="1">
    <source>
        <dbReference type="SAM" id="Phobius"/>
    </source>
</evidence>
<reference evidence="3 4" key="1">
    <citation type="submission" date="2015-12" db="EMBL/GenBank/DDBJ databases">
        <title>Draft genome sequnece of Fervidicola ferrireducens strain Y170.</title>
        <authorList>
            <person name="Patel B.K."/>
        </authorList>
    </citation>
    <scope>NUCLEOTIDE SEQUENCE [LARGE SCALE GENOMIC DNA]</scope>
    <source>
        <strain evidence="3 4">Y170</strain>
    </source>
</reference>
<dbReference type="OrthoDB" id="9807591at2"/>
<feature type="transmembrane region" description="Helical" evidence="1">
    <location>
        <begin position="44"/>
        <end position="65"/>
    </location>
</feature>
<dbReference type="Pfam" id="PF07786">
    <property type="entry name" value="HGSNAT_cat"/>
    <property type="match status" value="1"/>
</dbReference>